<dbReference type="InterPro" id="IPR006076">
    <property type="entry name" value="FAD-dep_OxRdtase"/>
</dbReference>
<dbReference type="EMBL" id="JAVDTL010000001">
    <property type="protein sequence ID" value="MDR6764752.1"/>
    <property type="molecule type" value="Genomic_DNA"/>
</dbReference>
<evidence type="ECO:0000313" key="3">
    <source>
        <dbReference type="EMBL" id="MDR6764752.1"/>
    </source>
</evidence>
<proteinExistence type="predicted"/>
<dbReference type="Gene3D" id="3.30.9.10">
    <property type="entry name" value="D-Amino Acid Oxidase, subunit A, domain 2"/>
    <property type="match status" value="1"/>
</dbReference>
<dbReference type="GO" id="GO:0016491">
    <property type="term" value="F:oxidoreductase activity"/>
    <property type="evidence" value="ECO:0007669"/>
    <property type="project" value="UniProtKB-KW"/>
</dbReference>
<evidence type="ECO:0000256" key="1">
    <source>
        <dbReference type="ARBA" id="ARBA00023002"/>
    </source>
</evidence>
<dbReference type="InterPro" id="IPR036188">
    <property type="entry name" value="FAD/NAD-bd_sf"/>
</dbReference>
<keyword evidence="5" id="KW-1185">Reference proteome</keyword>
<dbReference type="SUPFAM" id="SSF51905">
    <property type="entry name" value="FAD/NAD(P)-binding domain"/>
    <property type="match status" value="1"/>
</dbReference>
<dbReference type="AlphaFoldDB" id="A0AAJ2BM69"/>
<dbReference type="RefSeq" id="WP_310045715.1">
    <property type="nucleotide sequence ID" value="NZ_JAVDTL010000001.1"/>
</dbReference>
<evidence type="ECO:0000313" key="5">
    <source>
        <dbReference type="Proteomes" id="UP001249076"/>
    </source>
</evidence>
<dbReference type="PANTHER" id="PTHR13847:SF281">
    <property type="entry name" value="FAD DEPENDENT OXIDOREDUCTASE DOMAIN-CONTAINING PROTEIN"/>
    <property type="match status" value="1"/>
</dbReference>
<evidence type="ECO:0000259" key="2">
    <source>
        <dbReference type="Pfam" id="PF01266"/>
    </source>
</evidence>
<gene>
    <name evidence="3" type="ORF">J2W88_000010</name>
    <name evidence="4" type="ORF">J2W93_000010</name>
</gene>
<protein>
    <submittedName>
        <fullName evidence="3">Glycine/D-amino acid oxidase-like deaminating enzyme</fullName>
    </submittedName>
</protein>
<dbReference type="GO" id="GO:0005737">
    <property type="term" value="C:cytoplasm"/>
    <property type="evidence" value="ECO:0007669"/>
    <property type="project" value="TreeGrafter"/>
</dbReference>
<dbReference type="Pfam" id="PF01266">
    <property type="entry name" value="DAO"/>
    <property type="match status" value="1"/>
</dbReference>
<keyword evidence="1" id="KW-0560">Oxidoreductase</keyword>
<sequence length="457" mass="48628">MPLDQRGPVMAAATASQPLLLPNDDATNGWSAILPPRTPRPALQGDVQADWLVLGAGFAGLAAARRLAELRPHAHIVVVDAGTVGDNASGRNSGFAIDVPHNIGSSLEELRQAAHYQALLTAGMNDLELLVAQHRIDCQWRRAGKYHCAVSPAAERTLQHHVDELRALGAPHELLDRNALAARLGTRHFAAGLYTPGTVLLNPAALCRGLADALPANVSLHEQTPVQRLDLSGGKVVAHTPQGRVRAPQLLLAANGFAQQLGLFGSAWGAETFPLVTFGSLTAPLTPEQRSRLGAPEGWGVTPASAVTGATLRYTDDHRILVRQGFEYAPHFRVSPAVRERVRREHAAVFAARFPQLADVALEHFWEGSIAITRNGAPRWGRLAPQVHGVAGCNGAGVVKFTALGALAADLALGQDHPLLAHALALGGPTRMPPQPFMGLGVRAYIAREKWLGRAEV</sequence>
<dbReference type="Proteomes" id="UP001249076">
    <property type="component" value="Unassembled WGS sequence"/>
</dbReference>
<accession>A0AAJ2BM69</accession>
<organism evidence="3 6">
    <name type="scientific">Acidovorax delafieldii</name>
    <name type="common">Pseudomonas delafieldii</name>
    <dbReference type="NCBI Taxonomy" id="47920"/>
    <lineage>
        <taxon>Bacteria</taxon>
        <taxon>Pseudomonadati</taxon>
        <taxon>Pseudomonadota</taxon>
        <taxon>Betaproteobacteria</taxon>
        <taxon>Burkholderiales</taxon>
        <taxon>Comamonadaceae</taxon>
        <taxon>Acidovorax</taxon>
    </lineage>
</organism>
<name>A0AAJ2BM69_ACIDE</name>
<feature type="domain" description="FAD dependent oxidoreductase" evidence="2">
    <location>
        <begin position="50"/>
        <end position="411"/>
    </location>
</feature>
<dbReference type="PANTHER" id="PTHR13847">
    <property type="entry name" value="SARCOSINE DEHYDROGENASE-RELATED"/>
    <property type="match status" value="1"/>
</dbReference>
<reference evidence="3 5" key="1">
    <citation type="submission" date="2023-07" db="EMBL/GenBank/DDBJ databases">
        <title>Sorghum-associated microbial communities from plants grown in Nebraska, USA.</title>
        <authorList>
            <person name="Schachtman D."/>
        </authorList>
    </citation>
    <scope>NUCLEOTIDE SEQUENCE</scope>
    <source>
        <strain evidence="4 5">BE105</strain>
        <strain evidence="3">BE69</strain>
    </source>
</reference>
<dbReference type="Proteomes" id="UP001253458">
    <property type="component" value="Unassembled WGS sequence"/>
</dbReference>
<comment type="caution">
    <text evidence="3">The sequence shown here is derived from an EMBL/GenBank/DDBJ whole genome shotgun (WGS) entry which is preliminary data.</text>
</comment>
<evidence type="ECO:0000313" key="6">
    <source>
        <dbReference type="Proteomes" id="UP001253458"/>
    </source>
</evidence>
<dbReference type="EMBL" id="JAVDTS010000001">
    <property type="protein sequence ID" value="MDR6835189.1"/>
    <property type="molecule type" value="Genomic_DNA"/>
</dbReference>
<evidence type="ECO:0000313" key="4">
    <source>
        <dbReference type="EMBL" id="MDR6835189.1"/>
    </source>
</evidence>
<dbReference type="Gene3D" id="3.50.50.60">
    <property type="entry name" value="FAD/NAD(P)-binding domain"/>
    <property type="match status" value="1"/>
</dbReference>